<protein>
    <recommendedName>
        <fullName evidence="5">IRG-type G domain-containing protein</fullName>
    </recommendedName>
</protein>
<dbReference type="GO" id="GO:0016787">
    <property type="term" value="F:hydrolase activity"/>
    <property type="evidence" value="ECO:0007669"/>
    <property type="project" value="UniProtKB-KW"/>
</dbReference>
<dbReference type="GO" id="GO:0016020">
    <property type="term" value="C:membrane"/>
    <property type="evidence" value="ECO:0007669"/>
    <property type="project" value="InterPro"/>
</dbReference>
<evidence type="ECO:0000256" key="2">
    <source>
        <dbReference type="ARBA" id="ARBA00022741"/>
    </source>
</evidence>
<dbReference type="Ensembl" id="ENSPMGT00000029265.1">
    <property type="protein sequence ID" value="ENSPMGP00000027470.1"/>
    <property type="gene ID" value="ENSPMGG00000022164.1"/>
</dbReference>
<keyword evidence="4" id="KW-0342">GTP-binding</keyword>
<dbReference type="AlphaFoldDB" id="A0A3B4BF29"/>
<proteinExistence type="inferred from homology"/>
<dbReference type="Proteomes" id="UP000261520">
    <property type="component" value="Unplaced"/>
</dbReference>
<dbReference type="InterPro" id="IPR007743">
    <property type="entry name" value="Immunity-related_GTPase-like"/>
</dbReference>
<dbReference type="Gene3D" id="3.40.50.300">
    <property type="entry name" value="P-loop containing nucleotide triphosphate hydrolases"/>
    <property type="match status" value="1"/>
</dbReference>
<keyword evidence="7" id="KW-1185">Reference proteome</keyword>
<reference evidence="6" key="2">
    <citation type="submission" date="2025-09" db="UniProtKB">
        <authorList>
            <consortium name="Ensembl"/>
        </authorList>
    </citation>
    <scope>IDENTIFICATION</scope>
</reference>
<dbReference type="PANTHER" id="PTHR32341:SF10">
    <property type="entry name" value="INTERFERON-INDUCIBLE GTPASE 5"/>
    <property type="match status" value="1"/>
</dbReference>
<evidence type="ECO:0000256" key="1">
    <source>
        <dbReference type="ARBA" id="ARBA00005429"/>
    </source>
</evidence>
<dbReference type="InterPro" id="IPR030385">
    <property type="entry name" value="G_IRG_dom"/>
</dbReference>
<dbReference type="Pfam" id="PF05049">
    <property type="entry name" value="IIGP"/>
    <property type="match status" value="1"/>
</dbReference>
<comment type="similarity">
    <text evidence="1">Belongs to the TRAFAC class dynamin-like GTPase superfamily. IRG family.</text>
</comment>
<dbReference type="PANTHER" id="PTHR32341">
    <property type="entry name" value="INTERFERON-INDUCIBLE GTPASE"/>
    <property type="match status" value="1"/>
</dbReference>
<dbReference type="SUPFAM" id="SSF52540">
    <property type="entry name" value="P-loop containing nucleoside triphosphate hydrolases"/>
    <property type="match status" value="1"/>
</dbReference>
<name>A0A3B4BF29_9GOBI</name>
<evidence type="ECO:0000256" key="3">
    <source>
        <dbReference type="ARBA" id="ARBA00022801"/>
    </source>
</evidence>
<dbReference type="InterPro" id="IPR027417">
    <property type="entry name" value="P-loop_NTPase"/>
</dbReference>
<evidence type="ECO:0000259" key="5">
    <source>
        <dbReference type="PROSITE" id="PS51716"/>
    </source>
</evidence>
<evidence type="ECO:0000313" key="7">
    <source>
        <dbReference type="Proteomes" id="UP000261520"/>
    </source>
</evidence>
<evidence type="ECO:0000313" key="6">
    <source>
        <dbReference type="Ensembl" id="ENSPMGP00000027470.1"/>
    </source>
</evidence>
<dbReference type="GO" id="GO:0005525">
    <property type="term" value="F:GTP binding"/>
    <property type="evidence" value="ECO:0007669"/>
    <property type="project" value="UniProtKB-KW"/>
</dbReference>
<dbReference type="PROSITE" id="PS51716">
    <property type="entry name" value="G_IRG"/>
    <property type="match status" value="1"/>
</dbReference>
<dbReference type="InterPro" id="IPR051515">
    <property type="entry name" value="IRG"/>
</dbReference>
<keyword evidence="2" id="KW-0547">Nucleotide-binding</keyword>
<reference evidence="6" key="1">
    <citation type="submission" date="2025-08" db="UniProtKB">
        <authorList>
            <consortium name="Ensembl"/>
        </authorList>
    </citation>
    <scope>IDENTIFICATION</scope>
</reference>
<keyword evidence="3" id="KW-0378">Hydrolase</keyword>
<organism evidence="6 7">
    <name type="scientific">Periophthalmus magnuspinnatus</name>
    <dbReference type="NCBI Taxonomy" id="409849"/>
    <lineage>
        <taxon>Eukaryota</taxon>
        <taxon>Metazoa</taxon>
        <taxon>Chordata</taxon>
        <taxon>Craniata</taxon>
        <taxon>Vertebrata</taxon>
        <taxon>Euteleostomi</taxon>
        <taxon>Actinopterygii</taxon>
        <taxon>Neopterygii</taxon>
        <taxon>Teleostei</taxon>
        <taxon>Neoteleostei</taxon>
        <taxon>Acanthomorphata</taxon>
        <taxon>Gobiaria</taxon>
        <taxon>Gobiiformes</taxon>
        <taxon>Gobioidei</taxon>
        <taxon>Gobiidae</taxon>
        <taxon>Oxudercinae</taxon>
        <taxon>Periophthalmus</taxon>
    </lineage>
</organism>
<dbReference type="FunFam" id="3.40.50.300:FF:000541">
    <property type="entry name" value="Immunity related GTPase M"/>
    <property type="match status" value="1"/>
</dbReference>
<evidence type="ECO:0000256" key="4">
    <source>
        <dbReference type="ARBA" id="ARBA00023134"/>
    </source>
</evidence>
<feature type="domain" description="IRG-type G" evidence="5">
    <location>
        <begin position="34"/>
        <end position="215"/>
    </location>
</feature>
<accession>A0A3B4BF29</accession>
<sequence length="383" mass="42457">MDNFSAEMKAALENNDQAAAAKLAKERLEAIDNASLTIGVTGESGCGKSSFVNALRGLKNSDEGAAPTGPVETTMEPIEYPHPDHPNVKIWDLPGIGTPNFKADQYLEKVEFEKYDFFLIISNTRFKENDAKLAHEIQKMNKKFYFIRSKIDQDIQNEKRDKKVFNERETLSLIRNNCVEGLKQLEIKSPKVFLVSSSDLHLYDFEALGQTLESELPEHTRDALLLALPNISLEAINKKKQVLKSRIKLYVLGSAAGAMSPIPGTSVVVDIALMVKFVKECQKSLSLSDTSLMRLSEATGVSMEELKKEIKSPLTGVKITAELEGTKFVPFLGIPFAMGFSALSTYLALKYLLDTLSEDAQSVFKKAMGLPTSIEEPPETQLR</sequence>